<dbReference type="Proteomes" id="UP000315724">
    <property type="component" value="Chromosome"/>
</dbReference>
<keyword evidence="1" id="KW-0479">Metal-binding</keyword>
<evidence type="ECO:0000256" key="1">
    <source>
        <dbReference type="ARBA" id="ARBA00022723"/>
    </source>
</evidence>
<organism evidence="5 6">
    <name type="scientific">Thalassoglobus polymorphus</name>
    <dbReference type="NCBI Taxonomy" id="2527994"/>
    <lineage>
        <taxon>Bacteria</taxon>
        <taxon>Pseudomonadati</taxon>
        <taxon>Planctomycetota</taxon>
        <taxon>Planctomycetia</taxon>
        <taxon>Planctomycetales</taxon>
        <taxon>Planctomycetaceae</taxon>
        <taxon>Thalassoglobus</taxon>
    </lineage>
</organism>
<feature type="region of interest" description="Disordered" evidence="4">
    <location>
        <begin position="319"/>
        <end position="349"/>
    </location>
</feature>
<evidence type="ECO:0000256" key="3">
    <source>
        <dbReference type="ARBA" id="ARBA00022833"/>
    </source>
</evidence>
<dbReference type="InterPro" id="IPR017907">
    <property type="entry name" value="Znf_RING_CS"/>
</dbReference>
<proteinExistence type="predicted"/>
<protein>
    <submittedName>
        <fullName evidence="5">Uncharacterized protein</fullName>
    </submittedName>
</protein>
<evidence type="ECO:0000256" key="2">
    <source>
        <dbReference type="ARBA" id="ARBA00022771"/>
    </source>
</evidence>
<evidence type="ECO:0000256" key="4">
    <source>
        <dbReference type="SAM" id="MobiDB-lite"/>
    </source>
</evidence>
<dbReference type="EMBL" id="CP036267">
    <property type="protein sequence ID" value="QDT31940.1"/>
    <property type="molecule type" value="Genomic_DNA"/>
</dbReference>
<dbReference type="PROSITE" id="PS00518">
    <property type="entry name" value="ZF_RING_1"/>
    <property type="match status" value="1"/>
</dbReference>
<evidence type="ECO:0000313" key="6">
    <source>
        <dbReference type="Proteomes" id="UP000315724"/>
    </source>
</evidence>
<accession>A0A517QJW7</accession>
<keyword evidence="6" id="KW-1185">Reference proteome</keyword>
<keyword evidence="2" id="KW-0863">Zinc-finger</keyword>
<dbReference type="AlphaFoldDB" id="A0A517QJW7"/>
<dbReference type="GO" id="GO:0008270">
    <property type="term" value="F:zinc ion binding"/>
    <property type="evidence" value="ECO:0007669"/>
    <property type="project" value="UniProtKB-KW"/>
</dbReference>
<gene>
    <name evidence="5" type="ORF">Mal48_11780</name>
</gene>
<name>A0A517QJW7_9PLAN</name>
<evidence type="ECO:0000313" key="5">
    <source>
        <dbReference type="EMBL" id="QDT31940.1"/>
    </source>
</evidence>
<reference evidence="5 6" key="1">
    <citation type="submission" date="2019-02" db="EMBL/GenBank/DDBJ databases">
        <title>Deep-cultivation of Planctomycetes and their phenomic and genomic characterization uncovers novel biology.</title>
        <authorList>
            <person name="Wiegand S."/>
            <person name="Jogler M."/>
            <person name="Boedeker C."/>
            <person name="Pinto D."/>
            <person name="Vollmers J."/>
            <person name="Rivas-Marin E."/>
            <person name="Kohn T."/>
            <person name="Peeters S.H."/>
            <person name="Heuer A."/>
            <person name="Rast P."/>
            <person name="Oberbeckmann S."/>
            <person name="Bunk B."/>
            <person name="Jeske O."/>
            <person name="Meyerdierks A."/>
            <person name="Storesund J.E."/>
            <person name="Kallscheuer N."/>
            <person name="Luecker S."/>
            <person name="Lage O.M."/>
            <person name="Pohl T."/>
            <person name="Merkel B.J."/>
            <person name="Hornburger P."/>
            <person name="Mueller R.-W."/>
            <person name="Bruemmer F."/>
            <person name="Labrenz M."/>
            <person name="Spormann A.M."/>
            <person name="Op den Camp H."/>
            <person name="Overmann J."/>
            <person name="Amann R."/>
            <person name="Jetten M.S.M."/>
            <person name="Mascher T."/>
            <person name="Medema M.H."/>
            <person name="Devos D.P."/>
            <person name="Kaster A.-K."/>
            <person name="Ovreas L."/>
            <person name="Rohde M."/>
            <person name="Galperin M.Y."/>
            <person name="Jogler C."/>
        </authorList>
    </citation>
    <scope>NUCLEOTIDE SEQUENCE [LARGE SCALE GENOMIC DNA]</scope>
    <source>
        <strain evidence="5 6">Mal48</strain>
    </source>
</reference>
<sequence>MILSNSDRELLNAAIELKHAYDTQKVPPTPITPLPLHHWERLQRLERQIKISAVRNYTAANQRTSQLYLEQLRILLLELNSIEAQLGQRPKITPKPSLRFLYEELQSLADEFIEVDIDRALKEVVVFTDRVVLEGVDLGQFEIRLSITRIRESQPYRVMAIESNTASSDDNVPHPHIQGENLCVGDGLHAINNALAAGRLCDFFLTVRQILQTYNASSAYVSLEDWNGVTCGDCGEMVDSGDSYCCENCHRRTCDYCTRSCNECDVSLCCECSDVCKDCDHGFCRSCLEVCEQCEQSTCDQCLENGLCESCHNLQQEQDDAEQKDSPHDAPTPQETATETSREIETSQVAVQPVRVGEAVISA</sequence>
<dbReference type="KEGG" id="tpol:Mal48_11780"/>
<keyword evidence="3" id="KW-0862">Zinc</keyword>